<feature type="transmembrane region" description="Helical" evidence="1">
    <location>
        <begin position="46"/>
        <end position="65"/>
    </location>
</feature>
<dbReference type="AlphaFoldDB" id="H9UKB8"/>
<dbReference type="Proteomes" id="UP000007383">
    <property type="component" value="Chromosome"/>
</dbReference>
<dbReference type="PATRIC" id="fig|889378.3.peg.1895"/>
<keyword evidence="1" id="KW-1133">Transmembrane helix</keyword>
<keyword evidence="3" id="KW-1185">Reference proteome</keyword>
<proteinExistence type="predicted"/>
<gene>
    <name evidence="2" type="ordered locus">Spiaf_1908</name>
</gene>
<evidence type="ECO:0000256" key="1">
    <source>
        <dbReference type="SAM" id="Phobius"/>
    </source>
</evidence>
<evidence type="ECO:0000313" key="3">
    <source>
        <dbReference type="Proteomes" id="UP000007383"/>
    </source>
</evidence>
<sequence length="67" mass="7124">MSTNKIIGVVLLAVGVVLLYFGYQASQSVSERVVEGLTGRFSDQTMYYFIGGAAAAVAGLFLAVFKK</sequence>
<dbReference type="RefSeq" id="WP_014455944.1">
    <property type="nucleotide sequence ID" value="NC_017098.1"/>
</dbReference>
<evidence type="ECO:0000313" key="2">
    <source>
        <dbReference type="EMBL" id="AFG37961.1"/>
    </source>
</evidence>
<name>H9UKB8_SPIAZ</name>
<reference evidence="3" key="1">
    <citation type="journal article" date="2013" name="Stand. Genomic Sci.">
        <title>Complete genome sequence of the halophilic bacterium Spirochaeta africana type strain (Z-7692(T)) from the alkaline Lake Magadi in the East African Rift.</title>
        <authorList>
            <person name="Liolos K."/>
            <person name="Abt B."/>
            <person name="Scheuner C."/>
            <person name="Teshima H."/>
            <person name="Held B."/>
            <person name="Lapidus A."/>
            <person name="Nolan M."/>
            <person name="Lucas S."/>
            <person name="Deshpande S."/>
            <person name="Cheng J.F."/>
            <person name="Tapia R."/>
            <person name="Goodwin L.A."/>
            <person name="Pitluck S."/>
            <person name="Pagani I."/>
            <person name="Ivanova N."/>
            <person name="Mavromatis K."/>
            <person name="Mikhailova N."/>
            <person name="Huntemann M."/>
            <person name="Pati A."/>
            <person name="Chen A."/>
            <person name="Palaniappan K."/>
            <person name="Land M."/>
            <person name="Rohde M."/>
            <person name="Tindall B.J."/>
            <person name="Detter J.C."/>
            <person name="Goker M."/>
            <person name="Bristow J."/>
            <person name="Eisen J.A."/>
            <person name="Markowitz V."/>
            <person name="Hugenholtz P."/>
            <person name="Woyke T."/>
            <person name="Klenk H.P."/>
            <person name="Kyrpides N.C."/>
        </authorList>
    </citation>
    <scope>NUCLEOTIDE SEQUENCE</scope>
    <source>
        <strain evidence="3">ATCC 700263 / DSM 8902 / Z-7692</strain>
    </source>
</reference>
<dbReference type="STRING" id="889378.Spiaf_1908"/>
<keyword evidence="1" id="KW-0472">Membrane</keyword>
<protein>
    <recommendedName>
        <fullName evidence="4">DUF3185 family protein</fullName>
    </recommendedName>
</protein>
<keyword evidence="1" id="KW-0812">Transmembrane</keyword>
<dbReference type="HOGENOM" id="CLU_185884_1_0_12"/>
<dbReference type="Pfam" id="PF11381">
    <property type="entry name" value="DUF3185"/>
    <property type="match status" value="1"/>
</dbReference>
<dbReference type="KEGG" id="sfc:Spiaf_1908"/>
<dbReference type="eggNOG" id="ENOG5033DWT">
    <property type="taxonomic scope" value="Bacteria"/>
</dbReference>
<dbReference type="InterPro" id="IPR021521">
    <property type="entry name" value="DUF3185"/>
</dbReference>
<evidence type="ECO:0008006" key="4">
    <source>
        <dbReference type="Google" id="ProtNLM"/>
    </source>
</evidence>
<dbReference type="OrthoDB" id="6199344at2"/>
<organism evidence="2 3">
    <name type="scientific">Spirochaeta africana (strain ATCC 700263 / DSM 8902 / Z-7692)</name>
    <dbReference type="NCBI Taxonomy" id="889378"/>
    <lineage>
        <taxon>Bacteria</taxon>
        <taxon>Pseudomonadati</taxon>
        <taxon>Spirochaetota</taxon>
        <taxon>Spirochaetia</taxon>
        <taxon>Spirochaetales</taxon>
        <taxon>Spirochaetaceae</taxon>
        <taxon>Spirochaeta</taxon>
    </lineage>
</organism>
<dbReference type="EMBL" id="CP003282">
    <property type="protein sequence ID" value="AFG37961.1"/>
    <property type="molecule type" value="Genomic_DNA"/>
</dbReference>
<feature type="transmembrane region" description="Helical" evidence="1">
    <location>
        <begin position="7"/>
        <end position="26"/>
    </location>
</feature>
<accession>H9UKB8</accession>